<dbReference type="KEGG" id="hla:Hlac_1883"/>
<accession>B9LQ23</accession>
<name>B9LQ23_HALLT</name>
<keyword evidence="2" id="KW-1185">Reference proteome</keyword>
<reference evidence="1 2" key="1">
    <citation type="journal article" date="2016" name="Stand. Genomic Sci.">
        <title>Complete genome sequence of the Antarctic Halorubrum lacusprofundi type strain ACAM 34.</title>
        <authorList>
            <person name="Anderson I.J."/>
            <person name="DasSarma P."/>
            <person name="Lucas S."/>
            <person name="Copeland A."/>
            <person name="Lapidus A."/>
            <person name="Del Rio T.G."/>
            <person name="Tice H."/>
            <person name="Dalin E."/>
            <person name="Bruce D.C."/>
            <person name="Goodwin L."/>
            <person name="Pitluck S."/>
            <person name="Sims D."/>
            <person name="Brettin T.S."/>
            <person name="Detter J.C."/>
            <person name="Han C.S."/>
            <person name="Larimer F."/>
            <person name="Hauser L."/>
            <person name="Land M."/>
            <person name="Ivanova N."/>
            <person name="Richardson P."/>
            <person name="Cavicchioli R."/>
            <person name="DasSarma S."/>
            <person name="Woese C.R."/>
            <person name="Kyrpides N.C."/>
        </authorList>
    </citation>
    <scope>NUCLEOTIDE SEQUENCE [LARGE SCALE GENOMIC DNA]</scope>
    <source>
        <strain evidence="2">ATCC 49239 / DSM 5036 / JCM 8891 / ACAM 34</strain>
    </source>
</reference>
<evidence type="ECO:0000313" key="2">
    <source>
        <dbReference type="Proteomes" id="UP000000740"/>
    </source>
</evidence>
<organism evidence="1 2">
    <name type="scientific">Halorubrum lacusprofundi (strain ATCC 49239 / DSM 5036 / JCM 8891 / ACAM 34)</name>
    <dbReference type="NCBI Taxonomy" id="416348"/>
    <lineage>
        <taxon>Archaea</taxon>
        <taxon>Methanobacteriati</taxon>
        <taxon>Methanobacteriota</taxon>
        <taxon>Stenosarchaea group</taxon>
        <taxon>Halobacteria</taxon>
        <taxon>Halobacteriales</taxon>
        <taxon>Haloferacaceae</taxon>
        <taxon>Halorubrum</taxon>
    </lineage>
</organism>
<sequence>MAAVAFTLVNPVLFSPPEDTDAWMTRVVLAEEWWVEEQEQRVLGLTYPNLLNLLNIPLTGYAFASVYRKKPVRAALSGMGSMILKFWYVGSLVRRYDAEQSA</sequence>
<evidence type="ECO:0000313" key="1">
    <source>
        <dbReference type="EMBL" id="ACM57461.1"/>
    </source>
</evidence>
<proteinExistence type="predicted"/>
<dbReference type="eggNOG" id="arCOG06277">
    <property type="taxonomic scope" value="Archaea"/>
</dbReference>
<dbReference type="AlphaFoldDB" id="B9LQ23"/>
<gene>
    <name evidence="1" type="ordered locus">Hlac_1883</name>
</gene>
<dbReference type="HOGENOM" id="CLU_140134_0_0_2"/>
<dbReference type="Proteomes" id="UP000000740">
    <property type="component" value="Chromosome 1"/>
</dbReference>
<protein>
    <submittedName>
        <fullName evidence="1">Uncharacterized protein</fullName>
    </submittedName>
</protein>
<dbReference type="EMBL" id="CP001365">
    <property type="protein sequence ID" value="ACM57461.1"/>
    <property type="molecule type" value="Genomic_DNA"/>
</dbReference>